<evidence type="ECO:0000313" key="1">
    <source>
        <dbReference type="EMBL" id="OIT08714.1"/>
    </source>
</evidence>
<dbReference type="Gramene" id="OIT08714">
    <property type="protein sequence ID" value="OIT08714"/>
    <property type="gene ID" value="A4A49_53440"/>
</dbReference>
<sequence>DPIFLVTCIFFGNFQSKTRLHSLPKRVETNFWIQNLNSGFGNKNPSKTENKYRNK</sequence>
<protein>
    <submittedName>
        <fullName evidence="1">Uncharacterized protein</fullName>
    </submittedName>
</protein>
<reference evidence="1" key="1">
    <citation type="submission" date="2016-11" db="EMBL/GenBank/DDBJ databases">
        <title>The genome of Nicotiana attenuata.</title>
        <authorList>
            <person name="Xu S."/>
            <person name="Brockmoeller T."/>
            <person name="Gaquerel E."/>
            <person name="Navarro A."/>
            <person name="Kuhl H."/>
            <person name="Gase K."/>
            <person name="Ling Z."/>
            <person name="Zhou W."/>
            <person name="Kreitzer C."/>
            <person name="Stanke M."/>
            <person name="Tang H."/>
            <person name="Lyons E."/>
            <person name="Pandey P."/>
            <person name="Pandey S.P."/>
            <person name="Timmermann B."/>
            <person name="Baldwin I.T."/>
        </authorList>
    </citation>
    <scope>NUCLEOTIDE SEQUENCE [LARGE SCALE GENOMIC DNA]</scope>
    <source>
        <strain evidence="1">UT</strain>
    </source>
</reference>
<accession>A0A1J6IVD5</accession>
<dbReference type="AlphaFoldDB" id="A0A1J6IVD5"/>
<keyword evidence="2" id="KW-1185">Reference proteome</keyword>
<dbReference type="EMBL" id="MJEQ01037183">
    <property type="protein sequence ID" value="OIT08714.1"/>
    <property type="molecule type" value="Genomic_DNA"/>
</dbReference>
<comment type="caution">
    <text evidence="1">The sequence shown here is derived from an EMBL/GenBank/DDBJ whole genome shotgun (WGS) entry which is preliminary data.</text>
</comment>
<name>A0A1J6IVD5_NICAT</name>
<organism evidence="1 2">
    <name type="scientific">Nicotiana attenuata</name>
    <name type="common">Coyote tobacco</name>
    <dbReference type="NCBI Taxonomy" id="49451"/>
    <lineage>
        <taxon>Eukaryota</taxon>
        <taxon>Viridiplantae</taxon>
        <taxon>Streptophyta</taxon>
        <taxon>Embryophyta</taxon>
        <taxon>Tracheophyta</taxon>
        <taxon>Spermatophyta</taxon>
        <taxon>Magnoliopsida</taxon>
        <taxon>eudicotyledons</taxon>
        <taxon>Gunneridae</taxon>
        <taxon>Pentapetalae</taxon>
        <taxon>asterids</taxon>
        <taxon>lamiids</taxon>
        <taxon>Solanales</taxon>
        <taxon>Solanaceae</taxon>
        <taxon>Nicotianoideae</taxon>
        <taxon>Nicotianeae</taxon>
        <taxon>Nicotiana</taxon>
    </lineage>
</organism>
<proteinExistence type="predicted"/>
<dbReference type="Proteomes" id="UP000187609">
    <property type="component" value="Unassembled WGS sequence"/>
</dbReference>
<gene>
    <name evidence="1" type="ORF">A4A49_53440</name>
</gene>
<feature type="non-terminal residue" evidence="1">
    <location>
        <position position="1"/>
    </location>
</feature>
<evidence type="ECO:0000313" key="2">
    <source>
        <dbReference type="Proteomes" id="UP000187609"/>
    </source>
</evidence>